<dbReference type="EMBL" id="JAWDJX010000003">
    <property type="protein sequence ID" value="KAK3057676.1"/>
    <property type="molecule type" value="Genomic_DNA"/>
</dbReference>
<feature type="compositionally biased region" description="Low complexity" evidence="1">
    <location>
        <begin position="109"/>
        <end position="118"/>
    </location>
</feature>
<proteinExistence type="predicted"/>
<evidence type="ECO:0000313" key="3">
    <source>
        <dbReference type="Proteomes" id="UP001271007"/>
    </source>
</evidence>
<dbReference type="AlphaFoldDB" id="A0AAJ0LWH2"/>
<name>A0AAJ0LWH2_9PEZI</name>
<comment type="caution">
    <text evidence="2">The sequence shown here is derived from an EMBL/GenBank/DDBJ whole genome shotgun (WGS) entry which is preliminary data.</text>
</comment>
<keyword evidence="3" id="KW-1185">Reference proteome</keyword>
<feature type="region of interest" description="Disordered" evidence="1">
    <location>
        <begin position="103"/>
        <end position="140"/>
    </location>
</feature>
<evidence type="ECO:0000256" key="1">
    <source>
        <dbReference type="SAM" id="MobiDB-lite"/>
    </source>
</evidence>
<gene>
    <name evidence="2" type="ORF">LTR09_001860</name>
</gene>
<sequence length="211" mass="22646">MAAAPVLVREYTTERMPLLRPRTSPTKSLPPVASFAFADILRAADGPGFQSAIDGIAEIAAKSRMSLADEYASHMPPLGTITATTPAAVRTQLHVTRPGMRRALTSVPEGSSGSSEGSRLSKKKRTGLFNFRRQREEQNKPLRTIRIGSMGRTISVGGTTALATMLEDSAITPIRGLENDAPRATGTPTTRRRSLAESSLQRLLGHGQLPD</sequence>
<protein>
    <submittedName>
        <fullName evidence="2">Uncharacterized protein</fullName>
    </submittedName>
</protein>
<feature type="region of interest" description="Disordered" evidence="1">
    <location>
        <begin position="174"/>
        <end position="211"/>
    </location>
</feature>
<reference evidence="2" key="1">
    <citation type="submission" date="2023-04" db="EMBL/GenBank/DDBJ databases">
        <title>Black Yeasts Isolated from many extreme environments.</title>
        <authorList>
            <person name="Coleine C."/>
            <person name="Stajich J.E."/>
            <person name="Selbmann L."/>
        </authorList>
    </citation>
    <scope>NUCLEOTIDE SEQUENCE</scope>
    <source>
        <strain evidence="2">CCFEE 5312</strain>
    </source>
</reference>
<evidence type="ECO:0000313" key="2">
    <source>
        <dbReference type="EMBL" id="KAK3057676.1"/>
    </source>
</evidence>
<organism evidence="2 3">
    <name type="scientific">Extremus antarcticus</name>
    <dbReference type="NCBI Taxonomy" id="702011"/>
    <lineage>
        <taxon>Eukaryota</taxon>
        <taxon>Fungi</taxon>
        <taxon>Dikarya</taxon>
        <taxon>Ascomycota</taxon>
        <taxon>Pezizomycotina</taxon>
        <taxon>Dothideomycetes</taxon>
        <taxon>Dothideomycetidae</taxon>
        <taxon>Mycosphaerellales</taxon>
        <taxon>Extremaceae</taxon>
        <taxon>Extremus</taxon>
    </lineage>
</organism>
<dbReference type="Proteomes" id="UP001271007">
    <property type="component" value="Unassembled WGS sequence"/>
</dbReference>
<accession>A0AAJ0LWH2</accession>